<dbReference type="InterPro" id="IPR018136">
    <property type="entry name" value="Aconitase_4Fe-4S_BS"/>
</dbReference>
<dbReference type="GO" id="GO:0046872">
    <property type="term" value="F:metal ion binding"/>
    <property type="evidence" value="ECO:0007669"/>
    <property type="project" value="UniProtKB-KW"/>
</dbReference>
<dbReference type="InterPro" id="IPR033941">
    <property type="entry name" value="IPMI_cat"/>
</dbReference>
<dbReference type="InterPro" id="IPR036008">
    <property type="entry name" value="Aconitase_4Fe-4S_dom"/>
</dbReference>
<keyword evidence="5" id="KW-0456">Lyase</keyword>
<dbReference type="GO" id="GO:0051539">
    <property type="term" value="F:4 iron, 4 sulfur cluster binding"/>
    <property type="evidence" value="ECO:0007669"/>
    <property type="project" value="UniProtKB-KW"/>
</dbReference>
<dbReference type="AlphaFoldDB" id="A0A0F9DQB1"/>
<comment type="caution">
    <text evidence="8">The sequence shown here is derived from an EMBL/GenBank/DDBJ whole genome shotgun (WGS) entry which is preliminary data.</text>
</comment>
<evidence type="ECO:0000256" key="6">
    <source>
        <dbReference type="SAM" id="MobiDB-lite"/>
    </source>
</evidence>
<dbReference type="InterPro" id="IPR015931">
    <property type="entry name" value="Acnase/IPM_dHydase_lsu_aba_1/3"/>
</dbReference>
<dbReference type="InterPro" id="IPR001030">
    <property type="entry name" value="Acoase/IPM_deHydtase_lsu_aba"/>
</dbReference>
<feature type="compositionally biased region" description="Basic residues" evidence="6">
    <location>
        <begin position="414"/>
        <end position="424"/>
    </location>
</feature>
<sequence length="435" mass="47391">MGKTLTEKIFSEHIGRGVRAGEFVVSKVDIQLAQDSTGPLTVRQIEKLKAKDIVNAKRTYFFLDHAAPSYKKELSNDHILLREFCQKRGAHLSEVGEGICHQRIVESYVNPGEILIGTDSHTCTAGALGAFATGMGSTDVAIGIALGKNWFRIPETLKINVEGDFPSAVYPKDLILYIIGLIGADGATYKALEFSGETIQNMDMPGRLTLCNMAVEAGAKTGLIASDRVTRDFLKRQGRENKFRELSSDEDASYERVINIDASKLEPIVSLPHSVDNTISLKKAARIKIDQVFIGTCTNGRIEDLRIAANILKGKHSHLETRLIIGPASRDIYLKAIEEGIIQTFVEAGGTILPPGCGPCVGAHGGILGDEERCLSTQNRNFLGRMGNPKGFIYGASPATAARPSWRTGPSSSGRRRRRARHPYTVRASARTRCG</sequence>
<keyword evidence="1" id="KW-0004">4Fe-4S</keyword>
<reference evidence="8" key="1">
    <citation type="journal article" date="2015" name="Nature">
        <title>Complex archaea that bridge the gap between prokaryotes and eukaryotes.</title>
        <authorList>
            <person name="Spang A."/>
            <person name="Saw J.H."/>
            <person name="Jorgensen S.L."/>
            <person name="Zaremba-Niedzwiedzka K."/>
            <person name="Martijn J."/>
            <person name="Lind A.E."/>
            <person name="van Eijk R."/>
            <person name="Schleper C."/>
            <person name="Guy L."/>
            <person name="Ettema T.J."/>
        </authorList>
    </citation>
    <scope>NUCLEOTIDE SEQUENCE</scope>
</reference>
<feature type="domain" description="Aconitase/3-isopropylmalate dehydratase large subunit alpha/beta/alpha" evidence="7">
    <location>
        <begin position="7"/>
        <end position="402"/>
    </location>
</feature>
<evidence type="ECO:0000256" key="5">
    <source>
        <dbReference type="ARBA" id="ARBA00023239"/>
    </source>
</evidence>
<dbReference type="NCBIfam" id="TIGR01343">
    <property type="entry name" value="hacA_fam"/>
    <property type="match status" value="1"/>
</dbReference>
<dbReference type="GO" id="GO:0009098">
    <property type="term" value="P:L-leucine biosynthetic process"/>
    <property type="evidence" value="ECO:0007669"/>
    <property type="project" value="InterPro"/>
</dbReference>
<evidence type="ECO:0000313" key="8">
    <source>
        <dbReference type="EMBL" id="KKL63874.1"/>
    </source>
</evidence>
<dbReference type="Gene3D" id="3.30.499.10">
    <property type="entry name" value="Aconitase, domain 3"/>
    <property type="match status" value="2"/>
</dbReference>
<dbReference type="HAMAP" id="MF_01027">
    <property type="entry name" value="LeuC_type2"/>
    <property type="match status" value="1"/>
</dbReference>
<dbReference type="SUPFAM" id="SSF53732">
    <property type="entry name" value="Aconitase iron-sulfur domain"/>
    <property type="match status" value="1"/>
</dbReference>
<evidence type="ECO:0000256" key="2">
    <source>
        <dbReference type="ARBA" id="ARBA00022723"/>
    </source>
</evidence>
<dbReference type="NCBIfam" id="NF001614">
    <property type="entry name" value="PRK00402.1"/>
    <property type="match status" value="1"/>
</dbReference>
<keyword evidence="3" id="KW-0408">Iron</keyword>
<dbReference type="InterPro" id="IPR050067">
    <property type="entry name" value="IPM_dehydratase_rel_enz"/>
</dbReference>
<gene>
    <name evidence="8" type="ORF">LCGC14_2170750</name>
</gene>
<dbReference type="Pfam" id="PF00330">
    <property type="entry name" value="Aconitase"/>
    <property type="match status" value="1"/>
</dbReference>
<evidence type="ECO:0000256" key="3">
    <source>
        <dbReference type="ARBA" id="ARBA00023004"/>
    </source>
</evidence>
<dbReference type="PROSITE" id="PS00450">
    <property type="entry name" value="ACONITASE_1"/>
    <property type="match status" value="1"/>
</dbReference>
<dbReference type="CDD" id="cd01583">
    <property type="entry name" value="IPMI"/>
    <property type="match status" value="1"/>
</dbReference>
<proteinExistence type="inferred from homology"/>
<evidence type="ECO:0000259" key="7">
    <source>
        <dbReference type="Pfam" id="PF00330"/>
    </source>
</evidence>
<keyword evidence="4" id="KW-0411">Iron-sulfur</keyword>
<evidence type="ECO:0000256" key="4">
    <source>
        <dbReference type="ARBA" id="ARBA00023014"/>
    </source>
</evidence>
<dbReference type="PANTHER" id="PTHR43822">
    <property type="entry name" value="HOMOACONITASE, MITOCHONDRIAL-RELATED"/>
    <property type="match status" value="1"/>
</dbReference>
<dbReference type="PANTHER" id="PTHR43822:SF2">
    <property type="entry name" value="HOMOACONITASE, MITOCHONDRIAL"/>
    <property type="match status" value="1"/>
</dbReference>
<dbReference type="PROSITE" id="PS01244">
    <property type="entry name" value="ACONITASE_2"/>
    <property type="match status" value="1"/>
</dbReference>
<dbReference type="PRINTS" id="PR00415">
    <property type="entry name" value="ACONITASE"/>
</dbReference>
<dbReference type="InterPro" id="IPR011826">
    <property type="entry name" value="HAcnase/IPMdehydase_lsu_prok"/>
</dbReference>
<feature type="region of interest" description="Disordered" evidence="6">
    <location>
        <begin position="399"/>
        <end position="435"/>
    </location>
</feature>
<dbReference type="EMBL" id="LAZR01028021">
    <property type="protein sequence ID" value="KKL63874.1"/>
    <property type="molecule type" value="Genomic_DNA"/>
</dbReference>
<accession>A0A0F9DQB1</accession>
<feature type="compositionally biased region" description="Low complexity" evidence="6">
    <location>
        <begin position="403"/>
        <end position="413"/>
    </location>
</feature>
<keyword evidence="2" id="KW-0479">Metal-binding</keyword>
<protein>
    <recommendedName>
        <fullName evidence="7">Aconitase/3-isopropylmalate dehydratase large subunit alpha/beta/alpha domain-containing protein</fullName>
    </recommendedName>
</protein>
<dbReference type="InterPro" id="IPR006251">
    <property type="entry name" value="Homoacnase/IPMdehydase_lsu"/>
</dbReference>
<dbReference type="GO" id="GO:0003861">
    <property type="term" value="F:3-isopropylmalate dehydratase activity"/>
    <property type="evidence" value="ECO:0007669"/>
    <property type="project" value="InterPro"/>
</dbReference>
<organism evidence="8">
    <name type="scientific">marine sediment metagenome</name>
    <dbReference type="NCBI Taxonomy" id="412755"/>
    <lineage>
        <taxon>unclassified sequences</taxon>
        <taxon>metagenomes</taxon>
        <taxon>ecological metagenomes</taxon>
    </lineage>
</organism>
<evidence type="ECO:0000256" key="1">
    <source>
        <dbReference type="ARBA" id="ARBA00022485"/>
    </source>
</evidence>
<name>A0A0F9DQB1_9ZZZZ</name>
<dbReference type="NCBIfam" id="TIGR02086">
    <property type="entry name" value="IPMI_arch"/>
    <property type="match status" value="1"/>
</dbReference>